<dbReference type="AlphaFoldDB" id="A0A6J4TF17"/>
<sequence length="256" mass="26695">MAVADRDPVAVGAHRQRRGHEAGRGVVVAEELLGFLGHLFFLVADVGDDVVDHVQRRHARVPGAGDRLHRRRQHRLQPEGVLERFKGQREVDRRAVAVGDNVAGPAAVAPLVVDRGGVAGVDLGDDQRHVGFHAVGRGVAHHGVAGLGQPLLDLPSDLARQPGEDERAVQSCVVPAHPEVGGALRHRRVDPPIGGLGVALPGRAVGGDQFGDPEPGVGGQELDEPLTDVAGGAEDGDGDAFVSHGDGSFRSRGLGD</sequence>
<evidence type="ECO:0000256" key="1">
    <source>
        <dbReference type="SAM" id="MobiDB-lite"/>
    </source>
</evidence>
<name>A0A6J4TF17_9BACT</name>
<gene>
    <name evidence="2" type="ORF">AVDCRST_MAG73-236</name>
</gene>
<feature type="region of interest" description="Disordered" evidence="1">
    <location>
        <begin position="204"/>
        <end position="256"/>
    </location>
</feature>
<dbReference type="EMBL" id="CADCWE010000014">
    <property type="protein sequence ID" value="CAA9521982.1"/>
    <property type="molecule type" value="Genomic_DNA"/>
</dbReference>
<accession>A0A6J4TF17</accession>
<reference evidence="2" key="1">
    <citation type="submission" date="2020-02" db="EMBL/GenBank/DDBJ databases">
        <authorList>
            <person name="Meier V. D."/>
        </authorList>
    </citation>
    <scope>NUCLEOTIDE SEQUENCE</scope>
    <source>
        <strain evidence="2">AVDCRST_MAG73</strain>
    </source>
</reference>
<evidence type="ECO:0000313" key="2">
    <source>
        <dbReference type="EMBL" id="CAA9521982.1"/>
    </source>
</evidence>
<feature type="compositionally biased region" description="Basic and acidic residues" evidence="1">
    <location>
        <begin position="247"/>
        <end position="256"/>
    </location>
</feature>
<organism evidence="2">
    <name type="scientific">uncultured Thermomicrobiales bacterium</name>
    <dbReference type="NCBI Taxonomy" id="1645740"/>
    <lineage>
        <taxon>Bacteria</taxon>
        <taxon>Pseudomonadati</taxon>
        <taxon>Thermomicrobiota</taxon>
        <taxon>Thermomicrobia</taxon>
        <taxon>Thermomicrobiales</taxon>
        <taxon>environmental samples</taxon>
    </lineage>
</organism>
<proteinExistence type="predicted"/>
<protein>
    <submittedName>
        <fullName evidence="2">Uncharacterized protein</fullName>
    </submittedName>
</protein>